<evidence type="ECO:0000313" key="2">
    <source>
        <dbReference type="EMBL" id="KHF44792.1"/>
    </source>
</evidence>
<dbReference type="InterPro" id="IPR032710">
    <property type="entry name" value="NTF2-like_dom_sf"/>
</dbReference>
<dbReference type="AlphaFoldDB" id="A0A837DBN3"/>
<feature type="compositionally biased region" description="Low complexity" evidence="1">
    <location>
        <begin position="22"/>
        <end position="35"/>
    </location>
</feature>
<evidence type="ECO:0000313" key="3">
    <source>
        <dbReference type="Proteomes" id="UP000030848"/>
    </source>
</evidence>
<dbReference type="Gene3D" id="3.10.450.50">
    <property type="match status" value="1"/>
</dbReference>
<dbReference type="SUPFAM" id="SSF54427">
    <property type="entry name" value="NTF2-like"/>
    <property type="match status" value="1"/>
</dbReference>
<dbReference type="InterPro" id="IPR009959">
    <property type="entry name" value="Cyclase_SnoaL-like"/>
</dbReference>
<reference evidence="2 3" key="1">
    <citation type="submission" date="2014-10" db="EMBL/GenBank/DDBJ databases">
        <title>Genome sequence of Micropolyspora internatus JCM3315.</title>
        <authorList>
            <person name="Shin S.-K."/>
            <person name="Yi H."/>
        </authorList>
    </citation>
    <scope>NUCLEOTIDE SEQUENCE [LARGE SCALE GENOMIC DNA]</scope>
    <source>
        <strain evidence="2 3">JCM 3315</strain>
    </source>
</reference>
<comment type="caution">
    <text evidence="2">The sequence shown here is derived from an EMBL/GenBank/DDBJ whole genome shotgun (WGS) entry which is preliminary data.</text>
</comment>
<dbReference type="Proteomes" id="UP000030848">
    <property type="component" value="Unassembled WGS sequence"/>
</dbReference>
<sequence length="227" mass="25029">MPNSKPTRVLSEHRESQRDSVTDTVTDTATDTATDGVSRPVSRHCQSTCQSTLSIDAGATLVDAVTAAVTTVPGESCSQAGRRPARKARPPARPRVPHEDGTMDERTATTLYRRWLDELWNGEDDRLDEVAATLVTADFVGHWPKHPGLARGPAQLADIVRQGRRLVDDCVFELVLGPVPHDDLVAARWRGRGRHQGDPVTFHGHDLLRVDGDRFAEYWVIAEDPTD</sequence>
<feature type="region of interest" description="Disordered" evidence="1">
    <location>
        <begin position="72"/>
        <end position="102"/>
    </location>
</feature>
<feature type="region of interest" description="Disordered" evidence="1">
    <location>
        <begin position="1"/>
        <end position="41"/>
    </location>
</feature>
<dbReference type="Pfam" id="PF07366">
    <property type="entry name" value="SnoaL"/>
    <property type="match status" value="1"/>
</dbReference>
<proteinExistence type="predicted"/>
<feature type="compositionally biased region" description="Basic and acidic residues" evidence="1">
    <location>
        <begin position="10"/>
        <end position="21"/>
    </location>
</feature>
<dbReference type="EMBL" id="JRZE01000003">
    <property type="protein sequence ID" value="KHF44792.1"/>
    <property type="molecule type" value="Genomic_DNA"/>
</dbReference>
<protein>
    <submittedName>
        <fullName evidence="2">SnoaL-like polyketide cyclase</fullName>
    </submittedName>
</protein>
<evidence type="ECO:0000256" key="1">
    <source>
        <dbReference type="SAM" id="MobiDB-lite"/>
    </source>
</evidence>
<organism evidence="2 3">
    <name type="scientific">Saccharomonospora viridis</name>
    <dbReference type="NCBI Taxonomy" id="1852"/>
    <lineage>
        <taxon>Bacteria</taxon>
        <taxon>Bacillati</taxon>
        <taxon>Actinomycetota</taxon>
        <taxon>Actinomycetes</taxon>
        <taxon>Pseudonocardiales</taxon>
        <taxon>Pseudonocardiaceae</taxon>
        <taxon>Saccharomonospora</taxon>
    </lineage>
</organism>
<dbReference type="GO" id="GO:0030638">
    <property type="term" value="P:polyketide metabolic process"/>
    <property type="evidence" value="ECO:0007669"/>
    <property type="project" value="InterPro"/>
</dbReference>
<accession>A0A837DBN3</accession>
<feature type="compositionally biased region" description="Basic residues" evidence="1">
    <location>
        <begin position="83"/>
        <end position="92"/>
    </location>
</feature>
<name>A0A837DBN3_9PSEU</name>
<gene>
    <name evidence="2" type="ORF">MINT15_16740</name>
</gene>